<dbReference type="SUPFAM" id="SSF55920">
    <property type="entry name" value="Creatinase/aminopeptidase"/>
    <property type="match status" value="1"/>
</dbReference>
<dbReference type="Gene3D" id="3.40.350.10">
    <property type="entry name" value="Creatinase/prolidase N-terminal domain"/>
    <property type="match status" value="1"/>
</dbReference>
<evidence type="ECO:0000259" key="1">
    <source>
        <dbReference type="Pfam" id="PF00557"/>
    </source>
</evidence>
<dbReference type="Pfam" id="PF00557">
    <property type="entry name" value="Peptidase_M24"/>
    <property type="match status" value="1"/>
</dbReference>
<keyword evidence="4" id="KW-1185">Reference proteome</keyword>
<evidence type="ECO:0000313" key="4">
    <source>
        <dbReference type="Proteomes" id="UP000193061"/>
    </source>
</evidence>
<dbReference type="InterPro" id="IPR050659">
    <property type="entry name" value="Peptidase_M24B"/>
</dbReference>
<accession>A0A1X6ZQF4</accession>
<dbReference type="InterPro" id="IPR029149">
    <property type="entry name" value="Creatin/AminoP/Spt16_N"/>
</dbReference>
<gene>
    <name evidence="3" type="ORF">ROA7450_03003</name>
</gene>
<dbReference type="SUPFAM" id="SSF53092">
    <property type="entry name" value="Creatinase/prolidase N-terminal domain"/>
    <property type="match status" value="1"/>
</dbReference>
<protein>
    <submittedName>
        <fullName evidence="3">Putative peptidase</fullName>
        <ecNumber evidence="3">3.4.-.-</ecNumber>
    </submittedName>
</protein>
<sequence>MAPPFSRTEYSDRLTRVRDAMQSRELDVLVIGDPANINWLTGYDAWSFYTPQIMVVGLELDPTWIGREMDAGAADFTTYLPPEQVVAFPETHVQQTDIHAAQFMGDWMKSHGLDGKRIGYESDVYYLTPAAVGHLKERLCNSSWQDCGLLVNWQRLTKSPAEIAMLQQASVIAAKAMQTAYEGVRPDVRQCDLMADIVAAQIRGMPEFGGDQTALHPLVLAGEAASTAHPMWTDAPFEKDQTIAFELGGCRKRYNAGLARTVHLGEPPKTLLTTARAVGEGMDEVLNAMKADALCCDVHAAWQVVLDQYGLEKKSRIGYSIGLGYSPDWGEHTISFRPDDHTPLPENAVVHIILGMWMDGWGMELSETIHVRESDALCLTQFPRDVHVIDI</sequence>
<name>A0A1X6ZQF4_9RHOB</name>
<dbReference type="Pfam" id="PF01321">
    <property type="entry name" value="Creatinase_N"/>
    <property type="match status" value="1"/>
</dbReference>
<dbReference type="AlphaFoldDB" id="A0A1X6ZQF4"/>
<feature type="domain" description="Peptidase M24" evidence="1">
    <location>
        <begin position="165"/>
        <end position="373"/>
    </location>
</feature>
<dbReference type="InterPro" id="IPR000587">
    <property type="entry name" value="Creatinase_N"/>
</dbReference>
<reference evidence="3 4" key="1">
    <citation type="submission" date="2017-03" db="EMBL/GenBank/DDBJ databases">
        <authorList>
            <person name="Afonso C.L."/>
            <person name="Miller P.J."/>
            <person name="Scott M.A."/>
            <person name="Spackman E."/>
            <person name="Goraichik I."/>
            <person name="Dimitrov K.M."/>
            <person name="Suarez D.L."/>
            <person name="Swayne D.E."/>
        </authorList>
    </citation>
    <scope>NUCLEOTIDE SEQUENCE [LARGE SCALE GENOMIC DNA]</scope>
    <source>
        <strain evidence="3 4">CECT 7450</strain>
    </source>
</reference>
<dbReference type="EC" id="3.4.-.-" evidence="3"/>
<dbReference type="PANTHER" id="PTHR46112">
    <property type="entry name" value="AMINOPEPTIDASE"/>
    <property type="match status" value="1"/>
</dbReference>
<dbReference type="OrthoDB" id="8286321at2"/>
<feature type="domain" description="Creatinase N-terminal" evidence="2">
    <location>
        <begin position="13"/>
        <end position="156"/>
    </location>
</feature>
<organism evidence="3 4">
    <name type="scientific">Roseovarius albus</name>
    <dbReference type="NCBI Taxonomy" id="1247867"/>
    <lineage>
        <taxon>Bacteria</taxon>
        <taxon>Pseudomonadati</taxon>
        <taxon>Pseudomonadota</taxon>
        <taxon>Alphaproteobacteria</taxon>
        <taxon>Rhodobacterales</taxon>
        <taxon>Roseobacteraceae</taxon>
        <taxon>Roseovarius</taxon>
    </lineage>
</organism>
<dbReference type="Gene3D" id="3.90.230.10">
    <property type="entry name" value="Creatinase/methionine aminopeptidase superfamily"/>
    <property type="match status" value="1"/>
</dbReference>
<dbReference type="CDD" id="cd01066">
    <property type="entry name" value="APP_MetAP"/>
    <property type="match status" value="1"/>
</dbReference>
<proteinExistence type="predicted"/>
<dbReference type="InterPro" id="IPR000994">
    <property type="entry name" value="Pept_M24"/>
</dbReference>
<keyword evidence="3" id="KW-0378">Hydrolase</keyword>
<dbReference type="RefSeq" id="WP_085806625.1">
    <property type="nucleotide sequence ID" value="NZ_FWFX01000010.1"/>
</dbReference>
<dbReference type="Proteomes" id="UP000193061">
    <property type="component" value="Unassembled WGS sequence"/>
</dbReference>
<dbReference type="EMBL" id="FWFX01000010">
    <property type="protein sequence ID" value="SLN58142.1"/>
    <property type="molecule type" value="Genomic_DNA"/>
</dbReference>
<dbReference type="InterPro" id="IPR036005">
    <property type="entry name" value="Creatinase/aminopeptidase-like"/>
</dbReference>
<evidence type="ECO:0000313" key="3">
    <source>
        <dbReference type="EMBL" id="SLN58142.1"/>
    </source>
</evidence>
<evidence type="ECO:0000259" key="2">
    <source>
        <dbReference type="Pfam" id="PF01321"/>
    </source>
</evidence>
<dbReference type="GO" id="GO:0016787">
    <property type="term" value="F:hydrolase activity"/>
    <property type="evidence" value="ECO:0007669"/>
    <property type="project" value="UniProtKB-KW"/>
</dbReference>
<dbReference type="PANTHER" id="PTHR46112:SF2">
    <property type="entry name" value="XAA-PRO AMINOPEPTIDASE P-RELATED"/>
    <property type="match status" value="1"/>
</dbReference>